<dbReference type="EMBL" id="SOAW01000001">
    <property type="protein sequence ID" value="TDT34373.1"/>
    <property type="molecule type" value="Genomic_DNA"/>
</dbReference>
<proteinExistence type="predicted"/>
<name>A0A4R7JCI4_9ACTN</name>
<dbReference type="PANTHER" id="PTHR43329">
    <property type="entry name" value="EPOXIDE HYDROLASE"/>
    <property type="match status" value="1"/>
</dbReference>
<dbReference type="RefSeq" id="WP_133754752.1">
    <property type="nucleotide sequence ID" value="NZ_SOAW01000001.1"/>
</dbReference>
<sequence>MDVTEDEIGVGRFTFRTDLAGPPDGAPVLLLHGFPASKAAWREVIPALVTQRRRVIAPDQRGYSPGARPAAVDDYDVDALVDDVIGLLDALGIQQVTLGGHDWGAIVAWFVAVRHPDRVDRLVAVSVPHPAAFGWALRHDAEQQQASAYMKLFRIEGKAEDVLSAEGARRLRAMYEPMPADLAQAHLHCLLEPGALTGALNWYRAMRDYRDLGPVTLPTTFLWGADDTALRRAGAERCGDFVDAPYRFVELPGVGHWVPELAADRVAQEILDLG</sequence>
<dbReference type="InterPro" id="IPR000073">
    <property type="entry name" value="AB_hydrolase_1"/>
</dbReference>
<dbReference type="Gene3D" id="3.40.50.1820">
    <property type="entry name" value="alpha/beta hydrolase"/>
    <property type="match status" value="1"/>
</dbReference>
<dbReference type="OrthoDB" id="2987348at2"/>
<evidence type="ECO:0000313" key="4">
    <source>
        <dbReference type="Proteomes" id="UP000295371"/>
    </source>
</evidence>
<organism evidence="3 4">
    <name type="scientific">Naumannella halotolerans</name>
    <dbReference type="NCBI Taxonomy" id="993414"/>
    <lineage>
        <taxon>Bacteria</taxon>
        <taxon>Bacillati</taxon>
        <taxon>Actinomycetota</taxon>
        <taxon>Actinomycetes</taxon>
        <taxon>Propionibacteriales</taxon>
        <taxon>Propionibacteriaceae</taxon>
        <taxon>Naumannella</taxon>
    </lineage>
</organism>
<dbReference type="PRINTS" id="PR00111">
    <property type="entry name" value="ABHYDROLASE"/>
</dbReference>
<keyword evidence="1" id="KW-0378">Hydrolase</keyword>
<dbReference type="PRINTS" id="PR00412">
    <property type="entry name" value="EPOXHYDRLASE"/>
</dbReference>
<reference evidence="3 4" key="1">
    <citation type="submission" date="2019-03" db="EMBL/GenBank/DDBJ databases">
        <title>Genomic Encyclopedia of Archaeal and Bacterial Type Strains, Phase II (KMG-II): from individual species to whole genera.</title>
        <authorList>
            <person name="Goeker M."/>
        </authorList>
    </citation>
    <scope>NUCLEOTIDE SEQUENCE [LARGE SCALE GENOMIC DNA]</scope>
    <source>
        <strain evidence="3 4">DSM 24323</strain>
    </source>
</reference>
<keyword evidence="4" id="KW-1185">Reference proteome</keyword>
<evidence type="ECO:0000313" key="3">
    <source>
        <dbReference type="EMBL" id="TDT34373.1"/>
    </source>
</evidence>
<dbReference type="SUPFAM" id="SSF53474">
    <property type="entry name" value="alpha/beta-Hydrolases"/>
    <property type="match status" value="1"/>
</dbReference>
<accession>A0A4R7JCI4</accession>
<dbReference type="Pfam" id="PF00561">
    <property type="entry name" value="Abhydrolase_1"/>
    <property type="match status" value="1"/>
</dbReference>
<dbReference type="InterPro" id="IPR000639">
    <property type="entry name" value="Epox_hydrolase-like"/>
</dbReference>
<gene>
    <name evidence="3" type="ORF">CLV29_2035</name>
</gene>
<evidence type="ECO:0000256" key="1">
    <source>
        <dbReference type="ARBA" id="ARBA00022801"/>
    </source>
</evidence>
<dbReference type="GO" id="GO:0016787">
    <property type="term" value="F:hydrolase activity"/>
    <property type="evidence" value="ECO:0007669"/>
    <property type="project" value="UniProtKB-KW"/>
</dbReference>
<evidence type="ECO:0000259" key="2">
    <source>
        <dbReference type="Pfam" id="PF00561"/>
    </source>
</evidence>
<dbReference type="AlphaFoldDB" id="A0A4R7JCI4"/>
<feature type="domain" description="AB hydrolase-1" evidence="2">
    <location>
        <begin position="27"/>
        <end position="259"/>
    </location>
</feature>
<dbReference type="InterPro" id="IPR029058">
    <property type="entry name" value="AB_hydrolase_fold"/>
</dbReference>
<protein>
    <submittedName>
        <fullName evidence="3">Pimeloyl-ACP methyl ester carboxylesterase</fullName>
    </submittedName>
</protein>
<comment type="caution">
    <text evidence="3">The sequence shown here is derived from an EMBL/GenBank/DDBJ whole genome shotgun (WGS) entry which is preliminary data.</text>
</comment>
<dbReference type="Proteomes" id="UP000295371">
    <property type="component" value="Unassembled WGS sequence"/>
</dbReference>